<organism evidence="2 3">
    <name type="scientific">Collinsella aerofaciens</name>
    <dbReference type="NCBI Taxonomy" id="74426"/>
    <lineage>
        <taxon>Bacteria</taxon>
        <taxon>Bacillati</taxon>
        <taxon>Actinomycetota</taxon>
        <taxon>Coriobacteriia</taxon>
        <taxon>Coriobacteriales</taxon>
        <taxon>Coriobacteriaceae</taxon>
        <taxon>Collinsella</taxon>
    </lineage>
</organism>
<dbReference type="Proteomes" id="UP000095468">
    <property type="component" value="Unassembled WGS sequence"/>
</dbReference>
<dbReference type="PANTHER" id="PTHR15160:SF1">
    <property type="entry name" value="VON HIPPEL-LINDAU DISEASE TUMOR SUPPRESSOR"/>
    <property type="match status" value="1"/>
</dbReference>
<reference evidence="2 3" key="1">
    <citation type="submission" date="2015-09" db="EMBL/GenBank/DDBJ databases">
        <authorList>
            <consortium name="Pathogen Informatics"/>
        </authorList>
    </citation>
    <scope>NUCLEOTIDE SEQUENCE [LARGE SCALE GENOMIC DNA]</scope>
    <source>
        <strain evidence="2 3">2789STDY5608823</strain>
    </source>
</reference>
<name>A0A174G5V0_9ACTN</name>
<evidence type="ECO:0000313" key="3">
    <source>
        <dbReference type="Proteomes" id="UP000095468"/>
    </source>
</evidence>
<dbReference type="RefSeq" id="WP_055287542.1">
    <property type="nucleotide sequence ID" value="NZ_CYYP01000022.1"/>
</dbReference>
<sequence length="166" mass="18198">MVRVDIETIVMAAGPVPSLIVLRERCSKSDSPAPLRSLSIQTGSFEAAAISRGIDSGRADRPITHDLLLDTVGALGAKLERIEIVRTEPPVFYATIVVLADGDERKIDARPSDAIALAVRSNAPMFVEDDIMNRLGTVSAHTEEVYDEQEFEKFDEFVHTLSPDDF</sequence>
<protein>
    <submittedName>
        <fullName evidence="2">Uncharacterized ACR, COG1259</fullName>
    </submittedName>
</protein>
<dbReference type="PANTHER" id="PTHR15160">
    <property type="entry name" value="VON HIPPEL-LINDAU PROTEIN"/>
    <property type="match status" value="1"/>
</dbReference>
<feature type="domain" description="BFN" evidence="1">
    <location>
        <begin position="1"/>
        <end position="139"/>
    </location>
</feature>
<evidence type="ECO:0000259" key="1">
    <source>
        <dbReference type="PROSITE" id="PS51658"/>
    </source>
</evidence>
<dbReference type="PROSITE" id="PS51658">
    <property type="entry name" value="BFN"/>
    <property type="match status" value="1"/>
</dbReference>
<evidence type="ECO:0000313" key="2">
    <source>
        <dbReference type="EMBL" id="CUO57007.1"/>
    </source>
</evidence>
<dbReference type="InterPro" id="IPR003729">
    <property type="entry name" value="Bi_nuclease_dom"/>
</dbReference>
<dbReference type="Gene3D" id="3.10.690.10">
    <property type="entry name" value="Bifunctional nuclease domain"/>
    <property type="match status" value="1"/>
</dbReference>
<proteinExistence type="predicted"/>
<dbReference type="Pfam" id="PF02577">
    <property type="entry name" value="BFN_dom"/>
    <property type="match status" value="1"/>
</dbReference>
<gene>
    <name evidence="2" type="ORF">ERS852381_01858</name>
</gene>
<dbReference type="InterPro" id="IPR036104">
    <property type="entry name" value="BFN_sf"/>
</dbReference>
<accession>A0A174G5V0</accession>
<dbReference type="EMBL" id="CYYP01000022">
    <property type="protein sequence ID" value="CUO57007.1"/>
    <property type="molecule type" value="Genomic_DNA"/>
</dbReference>
<dbReference type="GO" id="GO:0004518">
    <property type="term" value="F:nuclease activity"/>
    <property type="evidence" value="ECO:0007669"/>
    <property type="project" value="InterPro"/>
</dbReference>
<dbReference type="AlphaFoldDB" id="A0A174G5V0"/>
<dbReference type="SUPFAM" id="SSF103256">
    <property type="entry name" value="Hypothetical protein TM0160"/>
    <property type="match status" value="1"/>
</dbReference>